<evidence type="ECO:0000313" key="2">
    <source>
        <dbReference type="EMBL" id="GIQ71111.1"/>
    </source>
</evidence>
<dbReference type="PANTHER" id="PTHR36444">
    <property type="entry name" value="TRANSCRIPTIONAL REGULATOR PROTEIN YOBU-RELATED"/>
    <property type="match status" value="1"/>
</dbReference>
<reference evidence="2" key="1">
    <citation type="submission" date="2021-04" db="EMBL/GenBank/DDBJ databases">
        <title>Draft genome sequence of Xylanibacillus composti strain K13.</title>
        <authorList>
            <person name="Uke A."/>
            <person name="Chhe C."/>
            <person name="Baramee S."/>
            <person name="Kosugi A."/>
        </authorList>
    </citation>
    <scope>NUCLEOTIDE SEQUENCE</scope>
    <source>
        <strain evidence="2">K13</strain>
    </source>
</reference>
<dbReference type="Pfam" id="PF14526">
    <property type="entry name" value="Cass2"/>
    <property type="match status" value="1"/>
</dbReference>
<evidence type="ECO:0000259" key="1">
    <source>
        <dbReference type="Pfam" id="PF14526"/>
    </source>
</evidence>
<dbReference type="AlphaFoldDB" id="A0A8J4H731"/>
<feature type="domain" description="Integron-associated effector binding protein" evidence="1">
    <location>
        <begin position="1"/>
        <end position="119"/>
    </location>
</feature>
<sequence length="119" mass="13623">MWARFWKEGVYAGITPKANRKVIGLYSDYEGDCRHPYRFTAGCEVGGQGEWAADVASVTIPGGKYAKFAVRGDVQQAIGEFWSKLWDMPLERAYRCDFEEYQERPEGSDDQEVHIYISI</sequence>
<dbReference type="Proteomes" id="UP000677918">
    <property type="component" value="Unassembled WGS sequence"/>
</dbReference>
<comment type="caution">
    <text evidence="2">The sequence shown here is derived from an EMBL/GenBank/DDBJ whole genome shotgun (WGS) entry which is preliminary data.</text>
</comment>
<gene>
    <name evidence="2" type="ORF">XYCOK13_39350</name>
</gene>
<evidence type="ECO:0000313" key="3">
    <source>
        <dbReference type="Proteomes" id="UP000677918"/>
    </source>
</evidence>
<protein>
    <submittedName>
        <fullName evidence="2">AraC family transcriptional regulator</fullName>
    </submittedName>
</protein>
<proteinExistence type="predicted"/>
<dbReference type="PANTHER" id="PTHR36444:SF2">
    <property type="entry name" value="TRANSCRIPTIONAL REGULATOR PROTEIN YOBU-RELATED"/>
    <property type="match status" value="1"/>
</dbReference>
<dbReference type="RefSeq" id="WP_213413912.1">
    <property type="nucleotide sequence ID" value="NZ_BOVK01000070.1"/>
</dbReference>
<name>A0A8J4H731_9BACL</name>
<keyword evidence="3" id="KW-1185">Reference proteome</keyword>
<dbReference type="InterPro" id="IPR029441">
    <property type="entry name" value="Cass2"/>
</dbReference>
<dbReference type="InterPro" id="IPR053182">
    <property type="entry name" value="YobU-like_regulator"/>
</dbReference>
<dbReference type="InterPro" id="IPR011256">
    <property type="entry name" value="Reg_factor_effector_dom_sf"/>
</dbReference>
<dbReference type="SUPFAM" id="SSF55136">
    <property type="entry name" value="Probable bacterial effector-binding domain"/>
    <property type="match status" value="1"/>
</dbReference>
<dbReference type="EMBL" id="BOVK01000070">
    <property type="protein sequence ID" value="GIQ71111.1"/>
    <property type="molecule type" value="Genomic_DNA"/>
</dbReference>
<dbReference type="Gene3D" id="3.20.80.10">
    <property type="entry name" value="Regulatory factor, effector binding domain"/>
    <property type="match status" value="1"/>
</dbReference>
<accession>A0A8J4H731</accession>
<organism evidence="2 3">
    <name type="scientific">Xylanibacillus composti</name>
    <dbReference type="NCBI Taxonomy" id="1572762"/>
    <lineage>
        <taxon>Bacteria</taxon>
        <taxon>Bacillati</taxon>
        <taxon>Bacillota</taxon>
        <taxon>Bacilli</taxon>
        <taxon>Bacillales</taxon>
        <taxon>Paenibacillaceae</taxon>
        <taxon>Xylanibacillus</taxon>
    </lineage>
</organism>